<dbReference type="InterPro" id="IPR011990">
    <property type="entry name" value="TPR-like_helical_dom_sf"/>
</dbReference>
<evidence type="ECO:0000313" key="2">
    <source>
        <dbReference type="Proteomes" id="UP001345827"/>
    </source>
</evidence>
<name>A0AAV9PQY2_9PEZI</name>
<comment type="caution">
    <text evidence="1">The sequence shown here is derived from an EMBL/GenBank/DDBJ whole genome shotgun (WGS) entry which is preliminary data.</text>
</comment>
<reference evidence="1 2" key="1">
    <citation type="submission" date="2023-06" db="EMBL/GenBank/DDBJ databases">
        <title>Black Yeasts Isolated from many extreme environments.</title>
        <authorList>
            <person name="Coleine C."/>
            <person name="Stajich J.E."/>
            <person name="Selbmann L."/>
        </authorList>
    </citation>
    <scope>NUCLEOTIDE SEQUENCE [LARGE SCALE GENOMIC DNA]</scope>
    <source>
        <strain evidence="1 2">CCFEE 5887</strain>
    </source>
</reference>
<proteinExistence type="predicted"/>
<accession>A0AAV9PQY2</accession>
<evidence type="ECO:0000313" key="1">
    <source>
        <dbReference type="EMBL" id="KAK5527712.1"/>
    </source>
</evidence>
<dbReference type="EMBL" id="JAXLQG010000035">
    <property type="protein sequence ID" value="KAK5527712.1"/>
    <property type="molecule type" value="Genomic_DNA"/>
</dbReference>
<organism evidence="1 2">
    <name type="scientific">Vermiconidia calcicola</name>
    <dbReference type="NCBI Taxonomy" id="1690605"/>
    <lineage>
        <taxon>Eukaryota</taxon>
        <taxon>Fungi</taxon>
        <taxon>Dikarya</taxon>
        <taxon>Ascomycota</taxon>
        <taxon>Pezizomycotina</taxon>
        <taxon>Dothideomycetes</taxon>
        <taxon>Dothideomycetidae</taxon>
        <taxon>Mycosphaerellales</taxon>
        <taxon>Extremaceae</taxon>
        <taxon>Vermiconidia</taxon>
    </lineage>
</organism>
<sequence>MRGRQFRWFLAKRQPDKNYDIFRGRFTRAERFTGLALADRVQCRRVIRSQRLLIPSQSQHVHLLRCYMLNLLSQQHSNEASFTQSVIVETLHDITTMVANVSQPYRMCSQMRQSKMPQRVKVFFVRLRYPRRYREVEKMHRQALDLKEKVLGEEHLSTLASMNNLEEVLRHQGTYEEAEQIFEYFGTVE</sequence>
<dbReference type="AlphaFoldDB" id="A0AAV9PQY2"/>
<dbReference type="SUPFAM" id="SSF48452">
    <property type="entry name" value="TPR-like"/>
    <property type="match status" value="1"/>
</dbReference>
<keyword evidence="2" id="KW-1185">Reference proteome</keyword>
<protein>
    <submittedName>
        <fullName evidence="1">Uncharacterized protein</fullName>
    </submittedName>
</protein>
<dbReference type="Proteomes" id="UP001345827">
    <property type="component" value="Unassembled WGS sequence"/>
</dbReference>
<dbReference type="Gene3D" id="1.25.40.10">
    <property type="entry name" value="Tetratricopeptide repeat domain"/>
    <property type="match status" value="1"/>
</dbReference>
<gene>
    <name evidence="1" type="ORF">LTR25_010955</name>
</gene>
<dbReference type="Pfam" id="PF13424">
    <property type="entry name" value="TPR_12"/>
    <property type="match status" value="1"/>
</dbReference>